<dbReference type="InterPro" id="IPR006137">
    <property type="entry name" value="NADH_UbQ_OxRdtase-like_20kDa"/>
</dbReference>
<dbReference type="PANTHER" id="PTHR42845:SF3">
    <property type="entry name" value="CYTOSOLIC NIFE-HYDROGENASE, DELTA SUBUNIT"/>
    <property type="match status" value="1"/>
</dbReference>
<evidence type="ECO:0000256" key="1">
    <source>
        <dbReference type="ARBA" id="ARBA00023002"/>
    </source>
</evidence>
<dbReference type="AlphaFoldDB" id="A0A429G1G9"/>
<dbReference type="Proteomes" id="UP000278149">
    <property type="component" value="Unassembled WGS sequence"/>
</dbReference>
<proteinExistence type="predicted"/>
<dbReference type="RefSeq" id="WP_125742507.1">
    <property type="nucleotide sequence ID" value="NZ_RCOR01000042.1"/>
</dbReference>
<gene>
    <name evidence="3" type="ORF">D9Q81_07675</name>
</gene>
<dbReference type="InterPro" id="IPR051349">
    <property type="entry name" value="Hydrogenase_assoc-protein"/>
</dbReference>
<evidence type="ECO:0000313" key="4">
    <source>
        <dbReference type="Proteomes" id="UP000278149"/>
    </source>
</evidence>
<dbReference type="Pfam" id="PF01058">
    <property type="entry name" value="Oxidored_q6"/>
    <property type="match status" value="1"/>
</dbReference>
<dbReference type="GO" id="GO:0051536">
    <property type="term" value="F:iron-sulfur cluster binding"/>
    <property type="evidence" value="ECO:0007669"/>
    <property type="project" value="InterPro"/>
</dbReference>
<dbReference type="InterPro" id="IPR037024">
    <property type="entry name" value="NiFe_Hase_small_N_sf"/>
</dbReference>
<sequence>MGKLRAAFYSLTGCQGEYLTILGMEDILLDLLSLVDIAEFKLASSKEYDGKVDIAFVEGSVSTERDLEYIKRIRGNSKILVALGDCAVWGGTQASTSGQDPKELMRSVYKTEKNLYGFLGEHKGIPEVVPVDYEIQGCPIEGKEFARVLIDLVRDVKPELPDYPVCIECKVREIPCLIVERGLPCLGPITVAGCDARCPSYNTACIGCRGPIRDEANVAGELEMLLRKGYDRERILNLMSLFGARYKGLRSLIEGGKS</sequence>
<dbReference type="GO" id="GO:0016491">
    <property type="term" value="F:oxidoreductase activity"/>
    <property type="evidence" value="ECO:0007669"/>
    <property type="project" value="UniProtKB-KW"/>
</dbReference>
<name>A0A429G1G9_9CREN</name>
<dbReference type="SUPFAM" id="SSF56770">
    <property type="entry name" value="HydA/Nqo6-like"/>
    <property type="match status" value="1"/>
</dbReference>
<accession>A0A429G1G9</accession>
<feature type="domain" description="NADH:ubiquinone oxidoreductase-like 20kDa subunit" evidence="2">
    <location>
        <begin position="14"/>
        <end position="151"/>
    </location>
</feature>
<comment type="caution">
    <text evidence="3">The sequence shown here is derived from an EMBL/GenBank/DDBJ whole genome shotgun (WGS) entry which is preliminary data.</text>
</comment>
<dbReference type="EMBL" id="RCOR01000042">
    <property type="protein sequence ID" value="RSN67667.1"/>
    <property type="molecule type" value="Genomic_DNA"/>
</dbReference>
<dbReference type="Gene3D" id="3.40.50.700">
    <property type="entry name" value="NADH:ubiquinone oxidoreductase-like, 20kDa subunit"/>
    <property type="match status" value="1"/>
</dbReference>
<evidence type="ECO:0000313" key="3">
    <source>
        <dbReference type="EMBL" id="RSN67667.1"/>
    </source>
</evidence>
<dbReference type="PANTHER" id="PTHR42845">
    <property type="entry name" value="COENZYME F420-REDUCING HYDROGENASE, GAMMA SUBUNIT"/>
    <property type="match status" value="1"/>
</dbReference>
<keyword evidence="1" id="KW-0560">Oxidoreductase</keyword>
<protein>
    <submittedName>
        <fullName evidence="3">Hydrogenase</fullName>
    </submittedName>
</protein>
<reference evidence="3 4" key="1">
    <citation type="submission" date="2018-10" db="EMBL/GenBank/DDBJ databases">
        <title>Co-occurring genomic capacity for anaerobic methane metabolism and dissimilatory sulfite reduction discovered in the Korarchaeota.</title>
        <authorList>
            <person name="Mckay L.J."/>
            <person name="Dlakic M."/>
            <person name="Fields M.W."/>
            <person name="Delmont T.O."/>
            <person name="Eren A.M."/>
            <person name="Jay Z.J."/>
            <person name="Klingelsmith K.B."/>
            <person name="Rusch D.B."/>
            <person name="Inskeep W.P."/>
        </authorList>
    </citation>
    <scope>NUCLEOTIDE SEQUENCE [LARGE SCALE GENOMIC DNA]</scope>
    <source>
        <strain evidence="3 4">WS</strain>
    </source>
</reference>
<evidence type="ECO:0000259" key="2">
    <source>
        <dbReference type="Pfam" id="PF01058"/>
    </source>
</evidence>
<organism evidence="3 4">
    <name type="scientific">Candidatus Korarchaeum cryptofilum</name>
    <dbReference type="NCBI Taxonomy" id="498846"/>
    <lineage>
        <taxon>Archaea</taxon>
        <taxon>Thermoproteota</taxon>
        <taxon>Candidatus Korarchaeia</taxon>
        <taxon>Candidatus Korarchaeales</taxon>
        <taxon>Candidatus Korarchaeaceae</taxon>
        <taxon>Candidatus Korarchaeum</taxon>
    </lineage>
</organism>